<dbReference type="STRING" id="274537.BIU88_01495"/>
<dbReference type="GO" id="GO:0099621">
    <property type="term" value="F:undecaprenyl-phosphate 4-deoxy-4-formamido-L-arabinose transferase activity"/>
    <property type="evidence" value="ECO:0007669"/>
    <property type="project" value="TreeGrafter"/>
</dbReference>
<evidence type="ECO:0000259" key="9">
    <source>
        <dbReference type="Pfam" id="PF00535"/>
    </source>
</evidence>
<dbReference type="RefSeq" id="WP_069808664.1">
    <property type="nucleotide sequence ID" value="NZ_CP017305.1"/>
</dbReference>
<dbReference type="PANTHER" id="PTHR48090">
    <property type="entry name" value="UNDECAPRENYL-PHOSPHATE 4-DEOXY-4-FORMAMIDO-L-ARABINOSE TRANSFERASE-RELATED"/>
    <property type="match status" value="1"/>
</dbReference>
<evidence type="ECO:0000256" key="7">
    <source>
        <dbReference type="ARBA" id="ARBA00023136"/>
    </source>
</evidence>
<keyword evidence="11" id="KW-1185">Reference proteome</keyword>
<gene>
    <name evidence="10" type="ORF">BIU88_01495</name>
</gene>
<organism evidence="10 11">
    <name type="scientific">Chlorobaculum limnaeum</name>
    <dbReference type="NCBI Taxonomy" id="274537"/>
    <lineage>
        <taxon>Bacteria</taxon>
        <taxon>Pseudomonadati</taxon>
        <taxon>Chlorobiota</taxon>
        <taxon>Chlorobiia</taxon>
        <taxon>Chlorobiales</taxon>
        <taxon>Chlorobiaceae</taxon>
        <taxon>Chlorobaculum</taxon>
    </lineage>
</organism>
<dbReference type="GO" id="GO:0005886">
    <property type="term" value="C:plasma membrane"/>
    <property type="evidence" value="ECO:0007669"/>
    <property type="project" value="TreeGrafter"/>
</dbReference>
<evidence type="ECO:0000256" key="8">
    <source>
        <dbReference type="SAM" id="Phobius"/>
    </source>
</evidence>
<reference evidence="10" key="1">
    <citation type="submission" date="2016-09" db="EMBL/GenBank/DDBJ databases">
        <title>Genome sequence of Chlorobaculum limnaeum.</title>
        <authorList>
            <person name="Liu Z."/>
            <person name="Tank M."/>
            <person name="Bryant D.A."/>
        </authorList>
    </citation>
    <scope>NUCLEOTIDE SEQUENCE [LARGE SCALE GENOMIC DNA]</scope>
    <source>
        <strain evidence="10">DSM 1677</strain>
    </source>
</reference>
<dbReference type="GO" id="GO:0009103">
    <property type="term" value="P:lipopolysaccharide biosynthetic process"/>
    <property type="evidence" value="ECO:0007669"/>
    <property type="project" value="UniProtKB-KW"/>
</dbReference>
<protein>
    <submittedName>
        <fullName evidence="10">Glycosyl transferase family 2</fullName>
    </submittedName>
</protein>
<evidence type="ECO:0000256" key="5">
    <source>
        <dbReference type="ARBA" id="ARBA00022985"/>
    </source>
</evidence>
<dbReference type="InterPro" id="IPR050256">
    <property type="entry name" value="Glycosyltransferase_2"/>
</dbReference>
<dbReference type="Gene3D" id="3.90.550.10">
    <property type="entry name" value="Spore Coat Polysaccharide Biosynthesis Protein SpsA, Chain A"/>
    <property type="match status" value="1"/>
</dbReference>
<dbReference type="KEGG" id="clz:BIU88_01495"/>
<accession>A0A1D8D3W5</accession>
<evidence type="ECO:0000313" key="10">
    <source>
        <dbReference type="EMBL" id="AOS82934.1"/>
    </source>
</evidence>
<dbReference type="InterPro" id="IPR001173">
    <property type="entry name" value="Glyco_trans_2-like"/>
</dbReference>
<dbReference type="PANTHER" id="PTHR48090:SF3">
    <property type="entry name" value="UNDECAPRENYL-PHOSPHATE 4-DEOXY-4-FORMAMIDO-L-ARABINOSE TRANSFERASE"/>
    <property type="match status" value="1"/>
</dbReference>
<keyword evidence="7 8" id="KW-0472">Membrane</keyword>
<feature type="transmembrane region" description="Helical" evidence="8">
    <location>
        <begin position="215"/>
        <end position="235"/>
    </location>
</feature>
<dbReference type="EMBL" id="CP017305">
    <property type="protein sequence ID" value="AOS82934.1"/>
    <property type="molecule type" value="Genomic_DNA"/>
</dbReference>
<keyword evidence="4 8" id="KW-0812">Transmembrane</keyword>
<keyword evidence="3 10" id="KW-0808">Transferase</keyword>
<evidence type="ECO:0000256" key="4">
    <source>
        <dbReference type="ARBA" id="ARBA00022692"/>
    </source>
</evidence>
<dbReference type="InterPro" id="IPR029044">
    <property type="entry name" value="Nucleotide-diphossugar_trans"/>
</dbReference>
<keyword evidence="6 8" id="KW-1133">Transmembrane helix</keyword>
<dbReference type="SUPFAM" id="SSF53448">
    <property type="entry name" value="Nucleotide-diphospho-sugar transferases"/>
    <property type="match status" value="1"/>
</dbReference>
<evidence type="ECO:0000256" key="1">
    <source>
        <dbReference type="ARBA" id="ARBA00022475"/>
    </source>
</evidence>
<keyword evidence="5" id="KW-0448">Lipopolysaccharide biosynthesis</keyword>
<evidence type="ECO:0000256" key="2">
    <source>
        <dbReference type="ARBA" id="ARBA00022676"/>
    </source>
</evidence>
<evidence type="ECO:0000313" key="11">
    <source>
        <dbReference type="Proteomes" id="UP000095185"/>
    </source>
</evidence>
<feature type="transmembrane region" description="Helical" evidence="8">
    <location>
        <begin position="274"/>
        <end position="296"/>
    </location>
</feature>
<dbReference type="CDD" id="cd04187">
    <property type="entry name" value="DPM1_like_bac"/>
    <property type="match status" value="1"/>
</dbReference>
<evidence type="ECO:0000256" key="6">
    <source>
        <dbReference type="ARBA" id="ARBA00022989"/>
    </source>
</evidence>
<dbReference type="AlphaFoldDB" id="A0A1D8D3W5"/>
<feature type="domain" description="Glycosyltransferase 2-like" evidence="9">
    <location>
        <begin position="5"/>
        <end position="172"/>
    </location>
</feature>
<evidence type="ECO:0000256" key="3">
    <source>
        <dbReference type="ARBA" id="ARBA00022679"/>
    </source>
</evidence>
<proteinExistence type="predicted"/>
<keyword evidence="1" id="KW-1003">Cell membrane</keyword>
<feature type="transmembrane region" description="Helical" evidence="8">
    <location>
        <begin position="241"/>
        <end position="262"/>
    </location>
</feature>
<sequence length="328" mass="36938">MTSLSVIVPLYNERESLPELCDRLFEALASPELARCFDAPFSFEVIMVDDGSTDGSDLLIGELMAGRPELRLVSFRRNYGKTEALSAGFRAASGEVVVTIDADMQDDPTEIAPLVMKIREGFDLVSGWKQERNDPVSKTVPSKLFNLTTRLFSGIALHDFNCGLKAYSRKLTSSLDLHGEMHRYIPVLAQWKGFRVTEIPVRHHARKYGESKFGVARFFAGLFDFLSVMFITRYLKRPMHFFGMMSLGSFFLGFCISLYVTIEKYMFDKPAGNRPILFLGILLIILGVQFFSTGLVGELLSTKPSRNGGWSIRRTANLPDEIVERLTE</sequence>
<dbReference type="Pfam" id="PF00535">
    <property type="entry name" value="Glycos_transf_2"/>
    <property type="match status" value="1"/>
</dbReference>
<keyword evidence="2" id="KW-0328">Glycosyltransferase</keyword>
<dbReference type="OrthoDB" id="9807778at2"/>
<dbReference type="Proteomes" id="UP000095185">
    <property type="component" value="Chromosome"/>
</dbReference>
<name>A0A1D8D3W5_CHLLM</name>